<comment type="caution">
    <text evidence="1">The sequence shown here is derived from an EMBL/GenBank/DDBJ whole genome shotgun (WGS) entry which is preliminary data.</text>
</comment>
<accession>A0A7X9IKG6</accession>
<evidence type="ECO:0000313" key="1">
    <source>
        <dbReference type="EMBL" id="NMC63177.1"/>
    </source>
</evidence>
<protein>
    <submittedName>
        <fullName evidence="1">Uncharacterized protein</fullName>
    </submittedName>
</protein>
<name>A0A7X9IKG6_9DELT</name>
<dbReference type="Proteomes" id="UP000524246">
    <property type="component" value="Unassembled WGS sequence"/>
</dbReference>
<organism evidence="1 2">
    <name type="scientific">SAR324 cluster bacterium</name>
    <dbReference type="NCBI Taxonomy" id="2024889"/>
    <lineage>
        <taxon>Bacteria</taxon>
        <taxon>Deltaproteobacteria</taxon>
        <taxon>SAR324 cluster</taxon>
    </lineage>
</organism>
<proteinExistence type="predicted"/>
<dbReference type="AlphaFoldDB" id="A0A7X9IKG6"/>
<sequence length="57" mass="6447">MGTKKILNINSEAIADENLAEFGLPGEVLEGHNILLYEEIRQCDWPNEEDLEGQFLS</sequence>
<reference evidence="1 2" key="1">
    <citation type="journal article" date="2020" name="Biotechnol. Biofuels">
        <title>New insights from the biogas microbiome by comprehensive genome-resolved metagenomics of nearly 1600 species originating from multiple anaerobic digesters.</title>
        <authorList>
            <person name="Campanaro S."/>
            <person name="Treu L."/>
            <person name="Rodriguez-R L.M."/>
            <person name="Kovalovszki A."/>
            <person name="Ziels R.M."/>
            <person name="Maus I."/>
            <person name="Zhu X."/>
            <person name="Kougias P.G."/>
            <person name="Basile A."/>
            <person name="Luo G."/>
            <person name="Schluter A."/>
            <person name="Konstantinidis K.T."/>
            <person name="Angelidaki I."/>
        </authorList>
    </citation>
    <scope>NUCLEOTIDE SEQUENCE [LARGE SCALE GENOMIC DNA]</scope>
    <source>
        <strain evidence="1">AS27yjCOA_65</strain>
    </source>
</reference>
<dbReference type="EMBL" id="JAAZON010000373">
    <property type="protein sequence ID" value="NMC63177.1"/>
    <property type="molecule type" value="Genomic_DNA"/>
</dbReference>
<evidence type="ECO:0000313" key="2">
    <source>
        <dbReference type="Proteomes" id="UP000524246"/>
    </source>
</evidence>
<gene>
    <name evidence="1" type="ORF">GYA55_08405</name>
</gene>